<feature type="region of interest" description="Disordered" evidence="1">
    <location>
        <begin position="30"/>
        <end position="64"/>
    </location>
</feature>
<gene>
    <name evidence="2" type="ORF">GM658_17250</name>
</gene>
<organism evidence="2 3">
    <name type="scientific">Massilia eburnea</name>
    <dbReference type="NCBI Taxonomy" id="1776165"/>
    <lineage>
        <taxon>Bacteria</taxon>
        <taxon>Pseudomonadati</taxon>
        <taxon>Pseudomonadota</taxon>
        <taxon>Betaproteobacteria</taxon>
        <taxon>Burkholderiales</taxon>
        <taxon>Oxalobacteraceae</taxon>
        <taxon>Telluria group</taxon>
        <taxon>Massilia</taxon>
    </lineage>
</organism>
<name>A0A6L6QL15_9BURK</name>
<evidence type="ECO:0000256" key="1">
    <source>
        <dbReference type="SAM" id="MobiDB-lite"/>
    </source>
</evidence>
<dbReference type="EMBL" id="WNKX01000013">
    <property type="protein sequence ID" value="MTW12356.1"/>
    <property type="molecule type" value="Genomic_DNA"/>
</dbReference>
<protein>
    <submittedName>
        <fullName evidence="2">Uncharacterized protein</fullName>
    </submittedName>
</protein>
<dbReference type="RefSeq" id="WP_155455293.1">
    <property type="nucleotide sequence ID" value="NZ_WNKX01000013.1"/>
</dbReference>
<feature type="compositionally biased region" description="Low complexity" evidence="1">
    <location>
        <begin position="36"/>
        <end position="63"/>
    </location>
</feature>
<comment type="caution">
    <text evidence="2">The sequence shown here is derived from an EMBL/GenBank/DDBJ whole genome shotgun (WGS) entry which is preliminary data.</text>
</comment>
<evidence type="ECO:0000313" key="2">
    <source>
        <dbReference type="EMBL" id="MTW12356.1"/>
    </source>
</evidence>
<reference evidence="2 3" key="1">
    <citation type="submission" date="2019-11" db="EMBL/GenBank/DDBJ databases">
        <title>Type strains purchased from KCTC, JCM and DSMZ.</title>
        <authorList>
            <person name="Lu H."/>
        </authorList>
    </citation>
    <scope>NUCLEOTIDE SEQUENCE [LARGE SCALE GENOMIC DNA]</scope>
    <source>
        <strain evidence="2 3">JCM 31587</strain>
    </source>
</reference>
<proteinExistence type="predicted"/>
<dbReference type="AlphaFoldDB" id="A0A6L6QL15"/>
<keyword evidence="3" id="KW-1185">Reference proteome</keyword>
<evidence type="ECO:0000313" key="3">
    <source>
        <dbReference type="Proteomes" id="UP000472320"/>
    </source>
</evidence>
<sequence length="139" mass="13934">MRLISELEANLVSGGEMEISDDSCYFDGGEGGGWGDAVDSGDSSGSSGTSGSSGSSAGDSGSALTDTARIAQEALACKIAIDRVEKSATYTNAAIAASTCSTAVQDFVQTVPWKTLMTNAGAAGMADAEARGFGMVKQK</sequence>
<dbReference type="Proteomes" id="UP000472320">
    <property type="component" value="Unassembled WGS sequence"/>
</dbReference>
<accession>A0A6L6QL15</accession>